<feature type="compositionally biased region" description="Basic residues" evidence="9">
    <location>
        <begin position="484"/>
        <end position="493"/>
    </location>
</feature>
<evidence type="ECO:0000259" key="10">
    <source>
        <dbReference type="PROSITE" id="PS50004"/>
    </source>
</evidence>
<dbReference type="PROSITE" id="PS50178">
    <property type="entry name" value="ZF_FYVE"/>
    <property type="match status" value="1"/>
</dbReference>
<gene>
    <name evidence="14" type="ORF">AB6A40_001217</name>
</gene>
<evidence type="ECO:0000256" key="2">
    <source>
        <dbReference type="ARBA" id="ARBA00022737"/>
    </source>
</evidence>
<evidence type="ECO:0000256" key="9">
    <source>
        <dbReference type="SAM" id="MobiDB-lite"/>
    </source>
</evidence>
<dbReference type="SUPFAM" id="SSF50156">
    <property type="entry name" value="PDZ domain-like"/>
    <property type="match status" value="1"/>
</dbReference>
<keyword evidence="5" id="KW-0770">Synapse</keyword>
<dbReference type="InterPro" id="IPR013083">
    <property type="entry name" value="Znf_RING/FYVE/PHD"/>
</dbReference>
<dbReference type="InterPro" id="IPR010911">
    <property type="entry name" value="Rab_BD"/>
</dbReference>
<evidence type="ECO:0000313" key="15">
    <source>
        <dbReference type="Proteomes" id="UP001608902"/>
    </source>
</evidence>
<dbReference type="GO" id="GO:0045202">
    <property type="term" value="C:synapse"/>
    <property type="evidence" value="ECO:0007669"/>
    <property type="project" value="UniProtKB-SubCell"/>
</dbReference>
<dbReference type="InterPro" id="IPR039032">
    <property type="entry name" value="Rim-like"/>
</dbReference>
<feature type="domain" description="FYVE-type" evidence="12">
    <location>
        <begin position="65"/>
        <end position="120"/>
    </location>
</feature>
<dbReference type="EMBL" id="JBGFUD010000430">
    <property type="protein sequence ID" value="MFH4974508.1"/>
    <property type="molecule type" value="Genomic_DNA"/>
</dbReference>
<dbReference type="PROSITE" id="PS50916">
    <property type="entry name" value="RABBD"/>
    <property type="match status" value="1"/>
</dbReference>
<evidence type="ECO:0000313" key="14">
    <source>
        <dbReference type="EMBL" id="MFH4974508.1"/>
    </source>
</evidence>
<evidence type="ECO:0000256" key="7">
    <source>
        <dbReference type="PROSITE-ProRule" id="PRU00091"/>
    </source>
</evidence>
<dbReference type="InterPro" id="IPR054386">
    <property type="entry name" value="RIM_Znf"/>
</dbReference>
<evidence type="ECO:0008006" key="16">
    <source>
        <dbReference type="Google" id="ProtNLM"/>
    </source>
</evidence>
<dbReference type="Gene3D" id="3.30.40.10">
    <property type="entry name" value="Zinc/RING finger domain, C3HC4 (zinc finger)"/>
    <property type="match status" value="1"/>
</dbReference>
<keyword evidence="15" id="KW-1185">Reference proteome</keyword>
<feature type="region of interest" description="Disordered" evidence="9">
    <location>
        <begin position="1039"/>
        <end position="1096"/>
    </location>
</feature>
<feature type="domain" description="RabBD" evidence="13">
    <location>
        <begin position="6"/>
        <end position="132"/>
    </location>
</feature>
<dbReference type="InterPro" id="IPR036034">
    <property type="entry name" value="PDZ_sf"/>
</dbReference>
<dbReference type="InterPro" id="IPR035892">
    <property type="entry name" value="C2_domain_sf"/>
</dbReference>
<feature type="coiled-coil region" evidence="8">
    <location>
        <begin position="26"/>
        <end position="65"/>
    </location>
</feature>
<accession>A0ABD6E3U5</accession>
<name>A0ABD6E3U5_9BILA</name>
<reference evidence="14 15" key="1">
    <citation type="submission" date="2024-08" db="EMBL/GenBank/DDBJ databases">
        <title>Gnathostoma spinigerum genome.</title>
        <authorList>
            <person name="Gonzalez-Bertolin B."/>
            <person name="Monzon S."/>
            <person name="Zaballos A."/>
            <person name="Jimenez P."/>
            <person name="Dekumyoy P."/>
            <person name="Varona S."/>
            <person name="Cuesta I."/>
            <person name="Sumanam S."/>
            <person name="Adisakwattana P."/>
            <person name="Gasser R.B."/>
            <person name="Hernandez-Gonzalez A."/>
            <person name="Young N.D."/>
            <person name="Perteguer M.J."/>
        </authorList>
    </citation>
    <scope>NUCLEOTIDE SEQUENCE [LARGE SCALE GENOMIC DNA]</scope>
    <source>
        <strain evidence="14">AL3</strain>
        <tissue evidence="14">Liver</tissue>
    </source>
</reference>
<feature type="compositionally biased region" description="Basic and acidic residues" evidence="9">
    <location>
        <begin position="1235"/>
        <end position="1244"/>
    </location>
</feature>
<feature type="domain" description="C2" evidence="10">
    <location>
        <begin position="1278"/>
        <end position="1397"/>
    </location>
</feature>
<dbReference type="Pfam" id="PF00595">
    <property type="entry name" value="PDZ"/>
    <property type="match status" value="1"/>
</dbReference>
<evidence type="ECO:0000256" key="1">
    <source>
        <dbReference type="ARBA" id="ARBA00022723"/>
    </source>
</evidence>
<keyword evidence="3 7" id="KW-0863">Zinc-finger</keyword>
<dbReference type="FunFam" id="3.30.40.10:FF:000780">
    <property type="entry name" value="Rab-3-interacting molecule unc-10"/>
    <property type="match status" value="1"/>
</dbReference>
<feature type="region of interest" description="Disordered" evidence="9">
    <location>
        <begin position="1231"/>
        <end position="1250"/>
    </location>
</feature>
<proteinExistence type="predicted"/>
<dbReference type="Gene3D" id="2.30.42.10">
    <property type="match status" value="1"/>
</dbReference>
<feature type="region of interest" description="Disordered" evidence="9">
    <location>
        <begin position="129"/>
        <end position="216"/>
    </location>
</feature>
<dbReference type="CDD" id="cd06714">
    <property type="entry name" value="PDZ_RIM-like"/>
    <property type="match status" value="1"/>
</dbReference>
<comment type="caution">
    <text evidence="14">The sequence shown here is derived from an EMBL/GenBank/DDBJ whole genome shotgun (WGS) entry which is preliminary data.</text>
</comment>
<dbReference type="SUPFAM" id="SSF49562">
    <property type="entry name" value="C2 domain (Calcium/lipid-binding domain, CaLB)"/>
    <property type="match status" value="2"/>
</dbReference>
<feature type="region of interest" description="Disordered" evidence="9">
    <location>
        <begin position="356"/>
        <end position="525"/>
    </location>
</feature>
<evidence type="ECO:0000256" key="4">
    <source>
        <dbReference type="ARBA" id="ARBA00022833"/>
    </source>
</evidence>
<feature type="compositionally biased region" description="Polar residues" evidence="9">
    <location>
        <begin position="146"/>
        <end position="196"/>
    </location>
</feature>
<dbReference type="SUPFAM" id="SSF57903">
    <property type="entry name" value="FYVE/PHD zinc finger"/>
    <property type="match status" value="1"/>
</dbReference>
<keyword evidence="8" id="KW-0175">Coiled coil</keyword>
<feature type="compositionally biased region" description="Basic and acidic residues" evidence="9">
    <location>
        <begin position="448"/>
        <end position="465"/>
    </location>
</feature>
<dbReference type="PANTHER" id="PTHR12157">
    <property type="entry name" value="REGULATING SYNAPTIC MEMBRANE EXOCYTOSIS PROTEIN"/>
    <property type="match status" value="1"/>
</dbReference>
<keyword evidence="2" id="KW-0677">Repeat</keyword>
<evidence type="ECO:0000259" key="12">
    <source>
        <dbReference type="PROSITE" id="PS50178"/>
    </source>
</evidence>
<feature type="domain" description="C2" evidence="10">
    <location>
        <begin position="799"/>
        <end position="922"/>
    </location>
</feature>
<dbReference type="GO" id="GO:0008270">
    <property type="term" value="F:zinc ion binding"/>
    <property type="evidence" value="ECO:0007669"/>
    <property type="project" value="UniProtKB-KW"/>
</dbReference>
<comment type="subcellular location">
    <subcellularLocation>
        <location evidence="6">Synapse</location>
    </subcellularLocation>
</comment>
<dbReference type="SMART" id="SM00228">
    <property type="entry name" value="PDZ"/>
    <property type="match status" value="1"/>
</dbReference>
<dbReference type="PROSITE" id="PS50004">
    <property type="entry name" value="C2"/>
    <property type="match status" value="2"/>
</dbReference>
<evidence type="ECO:0000256" key="3">
    <source>
        <dbReference type="ARBA" id="ARBA00022771"/>
    </source>
</evidence>
<evidence type="ECO:0000256" key="8">
    <source>
        <dbReference type="SAM" id="Coils"/>
    </source>
</evidence>
<evidence type="ECO:0000259" key="11">
    <source>
        <dbReference type="PROSITE" id="PS50106"/>
    </source>
</evidence>
<sequence length="1424" mass="159014">MAEPPMPDLSHLSAEERQIIEEVFQRQRAEEEKETQISQKADQELQQIERQINEYKENAKRLVGTQDDAICQICQKTKFADGIGHKCFYCQLRSCARCGGRTTQKNKPIWACSLCQRRQQILAKTGKWFRQATPEGTRATSPADVSPTSSAPRTPQTGRSLASSITPNVTTTAQSTLGVTTTQRSAQHGTFSLAVQPSSSNVRSVSPSHKVTSQRRQSIIEIRPAPVVRQPSLEPTDSRHGNVPIAKQLSNGGPNQIVPPIMARSSSVRGETQRSSSVQKMPSHDHQCVDAGRSAAENIQDTAHRGQVEKEARTRILQEPQPCRQVSGVTSLEENSIRREVLLDEREARKRLIRSVDSGREHDDQRNVEQRDDYEEMSEKRRISDDHPRQRLREPTVARSDRHERGFASTSAQDRGHTERSPSPPYENVDRTSRGTAMSAPRSASRNVELRRSRSIRDNEMRKSENMVNAVPPVNPASSVSHYNRMKKSRLTRQYRSMSSSEDEVEATTSSGHRAMPSENVLPRGDRDICSETEILRYIYGSNKVRNGRKSWSDSSHRFMRDSEVTNVPSSTSTILPGDLLAAKIRTYLSHPVTWQPSADQRRLIGHMILHKTDGTMSGDLGLKVVGGRRSDTGRLGAFITRVKPGSVADNVGRLRPGDEVLEWNGRPLQNATFDQVYEVINSSRHSSHVELIVSRSMCVPGSDDFLNVQRLLPNPSYFAQSPYSGEMNVSAPPALEPMLSHSQSATISPQVAPSFNVPHIMTSLARPESTTSMYTTGQSVPYPYEASVYDGPYAKGQIFGRIEISLLYSMSDRQLVVTIYRALDLSPRPDGTLRNPYVKLFLLPDRSERSRRQSAVLAETCKPVWNEPFYYHGLTEPMLMERVLEVTVWDYDKYETNAFLGEVLIDFSVTKLDDEPLLYTLVDMDVENPLRARLRHRRMNIHCAPSGRLRNELSHSPSSYFQTEMDIPNSIDYGGYGCVPDPRQQLMESSRTRQSRTYDRTGGTIRYEEDWTMSNPSGYLSDHGYSTQLPIRYRHRERRPRSAMAMRPPISDADRFPAHAYNRNLPPPPWNDDGDDSSGANIAPPPPAINARGLHDVRRLNGRLRTETLHDQYGYGSDGSETLSIRSVQSVPSRRMNQHVANGDADQPQMSTSVEDNADEFAEDGASSDSVLPKGSTVNMKDRKKSIMTRLIPGRNMPIEAKRTGFARSEEVGVPEGLSFPSDHLLQSSFAKQASRDSSESHGDGIGPVLPEGPLGAFVENLGPGQVVGRQVLASPVLGEIQVGIAVGRNGIDVEIIRAKNLVVKPGIKANPAPYVKVYLMEGKHCVAKAKTNTVRKTTAPVYQQHLIFSESPHRKMLQITVLGDYGRMERKAFMGIALIRLDDIELGPEPSVGWYKLFHSSSLVGTAPTRRDSANSLPELTR</sequence>
<feature type="compositionally biased region" description="Basic and acidic residues" evidence="9">
    <location>
        <begin position="357"/>
        <end position="406"/>
    </location>
</feature>
<dbReference type="PANTHER" id="PTHR12157:SF21">
    <property type="entry name" value="RAB3 INTERACTING MOLECULE, ISOFORM F"/>
    <property type="match status" value="1"/>
</dbReference>
<dbReference type="SMART" id="SM00239">
    <property type="entry name" value="C2"/>
    <property type="match status" value="2"/>
</dbReference>
<feature type="region of interest" description="Disordered" evidence="9">
    <location>
        <begin position="313"/>
        <end position="332"/>
    </location>
</feature>
<feature type="region of interest" description="Disordered" evidence="9">
    <location>
        <begin position="1131"/>
        <end position="1154"/>
    </location>
</feature>
<feature type="compositionally biased region" description="Low complexity" evidence="9">
    <location>
        <begin position="197"/>
        <end position="208"/>
    </location>
</feature>
<dbReference type="PROSITE" id="PS50106">
    <property type="entry name" value="PDZ"/>
    <property type="match status" value="1"/>
</dbReference>
<feature type="domain" description="PDZ" evidence="11">
    <location>
        <begin position="607"/>
        <end position="696"/>
    </location>
</feature>
<evidence type="ECO:0000259" key="13">
    <source>
        <dbReference type="PROSITE" id="PS50916"/>
    </source>
</evidence>
<dbReference type="InterPro" id="IPR000008">
    <property type="entry name" value="C2_dom"/>
</dbReference>
<dbReference type="Gene3D" id="2.60.40.150">
    <property type="entry name" value="C2 domain"/>
    <property type="match status" value="2"/>
</dbReference>
<dbReference type="InterPro" id="IPR011011">
    <property type="entry name" value="Znf_FYVE_PHD"/>
</dbReference>
<protein>
    <recommendedName>
        <fullName evidence="16">Rab-3-interacting molecule unc-10</fullName>
    </recommendedName>
</protein>
<dbReference type="Pfam" id="PF00168">
    <property type="entry name" value="C2"/>
    <property type="match status" value="2"/>
</dbReference>
<feature type="compositionally biased region" description="Polar residues" evidence="9">
    <location>
        <begin position="265"/>
        <end position="280"/>
    </location>
</feature>
<dbReference type="Pfam" id="PF22601">
    <property type="entry name" value="RIM2a_ZnF"/>
    <property type="match status" value="1"/>
</dbReference>
<dbReference type="InterPro" id="IPR001478">
    <property type="entry name" value="PDZ"/>
</dbReference>
<keyword evidence="4" id="KW-0862">Zinc</keyword>
<feature type="region of interest" description="Disordered" evidence="9">
    <location>
        <begin position="265"/>
        <end position="285"/>
    </location>
</feature>
<dbReference type="Proteomes" id="UP001608902">
    <property type="component" value="Unassembled WGS sequence"/>
</dbReference>
<dbReference type="CDD" id="cd04031">
    <property type="entry name" value="C2A_RIM1alpha"/>
    <property type="match status" value="1"/>
</dbReference>
<dbReference type="InterPro" id="IPR017455">
    <property type="entry name" value="Znf_FYVE-rel"/>
</dbReference>
<keyword evidence="1" id="KW-0479">Metal-binding</keyword>
<organism evidence="14 15">
    <name type="scientific">Gnathostoma spinigerum</name>
    <dbReference type="NCBI Taxonomy" id="75299"/>
    <lineage>
        <taxon>Eukaryota</taxon>
        <taxon>Metazoa</taxon>
        <taxon>Ecdysozoa</taxon>
        <taxon>Nematoda</taxon>
        <taxon>Chromadorea</taxon>
        <taxon>Rhabditida</taxon>
        <taxon>Spirurina</taxon>
        <taxon>Gnathostomatomorpha</taxon>
        <taxon>Gnathostomatoidea</taxon>
        <taxon>Gnathostomatidae</taxon>
        <taxon>Gnathostoma</taxon>
    </lineage>
</organism>
<evidence type="ECO:0000256" key="6">
    <source>
        <dbReference type="ARBA" id="ARBA00034103"/>
    </source>
</evidence>
<evidence type="ECO:0000256" key="5">
    <source>
        <dbReference type="ARBA" id="ARBA00023018"/>
    </source>
</evidence>